<organism evidence="7 8">
    <name type="scientific">Leptothrix discophora</name>
    <dbReference type="NCBI Taxonomy" id="89"/>
    <lineage>
        <taxon>Bacteria</taxon>
        <taxon>Pseudomonadati</taxon>
        <taxon>Pseudomonadota</taxon>
        <taxon>Betaproteobacteria</taxon>
        <taxon>Burkholderiales</taxon>
        <taxon>Sphaerotilaceae</taxon>
        <taxon>Leptothrix</taxon>
    </lineage>
</organism>
<evidence type="ECO:0000256" key="3">
    <source>
        <dbReference type="ARBA" id="ARBA00022801"/>
    </source>
</evidence>
<dbReference type="Proteomes" id="UP001235760">
    <property type="component" value="Unassembled WGS sequence"/>
</dbReference>
<name>A0ABT9G2M9_LEPDI</name>
<evidence type="ECO:0000259" key="6">
    <source>
        <dbReference type="Pfam" id="PF14464"/>
    </source>
</evidence>
<keyword evidence="2" id="KW-0479">Metal-binding</keyword>
<sequence>MTVSVPPDVQETLRRALRAAGSNECGGILMAEHIGQDHFMVRQLTVQGGGRFASFVRGTRSAFRALSAYFRQSGHDYTRFNYLGEWHSHPSFSVQPSETDHRSMLDIVTNAKVGANFVVLLIFKLVDRETLEGSAHTYLPDGTISPSTLVLEDLT</sequence>
<keyword evidence="3" id="KW-0378">Hydrolase</keyword>
<proteinExistence type="predicted"/>
<dbReference type="Gene3D" id="3.40.140.10">
    <property type="entry name" value="Cytidine Deaminase, domain 2"/>
    <property type="match status" value="1"/>
</dbReference>
<keyword evidence="4" id="KW-0862">Zinc</keyword>
<dbReference type="EMBL" id="JAUZEE010000003">
    <property type="protein sequence ID" value="MDP4300741.1"/>
    <property type="molecule type" value="Genomic_DNA"/>
</dbReference>
<evidence type="ECO:0000313" key="8">
    <source>
        <dbReference type="Proteomes" id="UP001235760"/>
    </source>
</evidence>
<evidence type="ECO:0000256" key="4">
    <source>
        <dbReference type="ARBA" id="ARBA00022833"/>
    </source>
</evidence>
<keyword evidence="8" id="KW-1185">Reference proteome</keyword>
<accession>A0ABT9G2M9</accession>
<dbReference type="Pfam" id="PF14464">
    <property type="entry name" value="Prok-JAB"/>
    <property type="match status" value="1"/>
</dbReference>
<comment type="caution">
    <text evidence="7">The sequence shown here is derived from an EMBL/GenBank/DDBJ whole genome shotgun (WGS) entry which is preliminary data.</text>
</comment>
<evidence type="ECO:0000256" key="1">
    <source>
        <dbReference type="ARBA" id="ARBA00022670"/>
    </source>
</evidence>
<evidence type="ECO:0000256" key="2">
    <source>
        <dbReference type="ARBA" id="ARBA00022723"/>
    </source>
</evidence>
<protein>
    <submittedName>
        <fullName evidence="7">Mov34/MPN/PAD-1 family protein</fullName>
    </submittedName>
</protein>
<feature type="domain" description="JAB" evidence="6">
    <location>
        <begin position="8"/>
        <end position="117"/>
    </location>
</feature>
<keyword evidence="5" id="KW-0482">Metalloprotease</keyword>
<evidence type="ECO:0000256" key="5">
    <source>
        <dbReference type="ARBA" id="ARBA00023049"/>
    </source>
</evidence>
<reference evidence="7 8" key="1">
    <citation type="submission" date="2023-08" db="EMBL/GenBank/DDBJ databases">
        <authorList>
            <person name="Roldan D.M."/>
            <person name="Menes R.J."/>
        </authorList>
    </citation>
    <scope>NUCLEOTIDE SEQUENCE [LARGE SCALE GENOMIC DNA]</scope>
    <source>
        <strain evidence="7 8">CCM 2812</strain>
    </source>
</reference>
<dbReference type="SUPFAM" id="SSF102712">
    <property type="entry name" value="JAB1/MPN domain"/>
    <property type="match status" value="1"/>
</dbReference>
<evidence type="ECO:0000313" key="7">
    <source>
        <dbReference type="EMBL" id="MDP4300741.1"/>
    </source>
</evidence>
<dbReference type="RefSeq" id="WP_305749275.1">
    <property type="nucleotide sequence ID" value="NZ_JAUZEE010000003.1"/>
</dbReference>
<dbReference type="InterPro" id="IPR028090">
    <property type="entry name" value="JAB_dom_prok"/>
</dbReference>
<gene>
    <name evidence="7" type="ORF">Q8X39_08845</name>
</gene>
<keyword evidence="1" id="KW-0645">Protease</keyword>